<reference evidence="2" key="2">
    <citation type="submission" date="2021-03" db="UniProtKB">
        <authorList>
            <consortium name="EnsemblPlants"/>
        </authorList>
    </citation>
    <scope>IDENTIFICATION</scope>
</reference>
<proteinExistence type="inferred from homology"/>
<dbReference type="OMA" id="GNWEVKC"/>
<dbReference type="InterPro" id="IPR050317">
    <property type="entry name" value="Plant_Fungal_Acyltransferase"/>
</dbReference>
<dbReference type="PANTHER" id="PTHR31642:SF316">
    <property type="entry name" value="PROTEIN ECERIFERUM 26-LIKE"/>
    <property type="match status" value="1"/>
</dbReference>
<dbReference type="OrthoDB" id="671439at2759"/>
<dbReference type="Pfam" id="PF02458">
    <property type="entry name" value="Transferase"/>
    <property type="match status" value="1"/>
</dbReference>
<comment type="similarity">
    <text evidence="1">Belongs to the plant acyltransferase family.</text>
</comment>
<evidence type="ECO:0000256" key="1">
    <source>
        <dbReference type="ARBA" id="ARBA00009861"/>
    </source>
</evidence>
<dbReference type="GO" id="GO:0016747">
    <property type="term" value="F:acyltransferase activity, transferring groups other than amino-acyl groups"/>
    <property type="evidence" value="ECO:0007669"/>
    <property type="project" value="TreeGrafter"/>
</dbReference>
<dbReference type="Gramene" id="AUR62001021-RA">
    <property type="protein sequence ID" value="AUR62001021-RA:cds"/>
    <property type="gene ID" value="AUR62001021"/>
</dbReference>
<dbReference type="EnsemblPlants" id="AUR62001021-RA">
    <property type="protein sequence ID" value="AUR62001021-RA:cds"/>
    <property type="gene ID" value="AUR62001021"/>
</dbReference>
<organism evidence="2 3">
    <name type="scientific">Chenopodium quinoa</name>
    <name type="common">Quinoa</name>
    <dbReference type="NCBI Taxonomy" id="63459"/>
    <lineage>
        <taxon>Eukaryota</taxon>
        <taxon>Viridiplantae</taxon>
        <taxon>Streptophyta</taxon>
        <taxon>Embryophyta</taxon>
        <taxon>Tracheophyta</taxon>
        <taxon>Spermatophyta</taxon>
        <taxon>Magnoliopsida</taxon>
        <taxon>eudicotyledons</taxon>
        <taxon>Gunneridae</taxon>
        <taxon>Pentapetalae</taxon>
        <taxon>Caryophyllales</taxon>
        <taxon>Chenopodiaceae</taxon>
        <taxon>Chenopodioideae</taxon>
        <taxon>Atripliceae</taxon>
        <taxon>Chenopodium</taxon>
    </lineage>
</organism>
<dbReference type="SUPFAM" id="SSF52777">
    <property type="entry name" value="CoA-dependent acyltransferases"/>
    <property type="match status" value="1"/>
</dbReference>
<dbReference type="RefSeq" id="XP_021773163.1">
    <property type="nucleotide sequence ID" value="XM_021917471.1"/>
</dbReference>
<evidence type="ECO:0000313" key="3">
    <source>
        <dbReference type="Proteomes" id="UP000596660"/>
    </source>
</evidence>
<dbReference type="SMR" id="A0A803KPR5"/>
<dbReference type="Gene3D" id="3.30.559.10">
    <property type="entry name" value="Chloramphenicol acetyltransferase-like domain"/>
    <property type="match status" value="2"/>
</dbReference>
<dbReference type="GeneID" id="110737102"/>
<evidence type="ECO:0000313" key="2">
    <source>
        <dbReference type="EnsemblPlants" id="AUR62001021-RA:cds"/>
    </source>
</evidence>
<sequence length="461" mass="51455">MKGKEVVKVQSVLTVVSSTPVNPPGRTLTLSPLDRAMEQHTLHVIFYFKSGSIEFNRVRPFLNEVLTMYPNVVGRLAKDGDGSWLVKCTDAGLRVHRATVGVSVDDWLRSASAQDEIKLIVHQEVPPDTQYWAPFRMQVTDFEGGGTAISLSCPHMLADPISVTLLIKSWTEACHNDVIVHPPFLNTHVINQPPTFITPSTTTTSPSYYASKSKALNPNPKVKMVSATFSFSDSAIKQSLAKFESTVPDATPFALLTALFWTRIAELKAQTHEDIQQSISICMDMRKNLRAPLPYGYFGNALHFSKLTVNTEKMSNGDLGQVAELVHHHVTGFKDEEFWSAVDWLKSRKDDQGKFLPPFQMYGPELTCVNMESMIAPINVREKESQPLMYGMEFVKDQKPAHVSYHLENVQGEGLIMVMPSPDEGLARRVTVTLPEEELEKLLQDKVILSLEPTLLLSGKC</sequence>
<dbReference type="KEGG" id="cqi:110737102"/>
<dbReference type="InterPro" id="IPR023213">
    <property type="entry name" value="CAT-like_dom_sf"/>
</dbReference>
<name>A0A803KPR5_CHEQI</name>
<protein>
    <submittedName>
        <fullName evidence="2">Uncharacterized protein</fullName>
    </submittedName>
</protein>
<dbReference type="PANTHER" id="PTHR31642">
    <property type="entry name" value="TRICHOTHECENE 3-O-ACETYLTRANSFERASE"/>
    <property type="match status" value="1"/>
</dbReference>
<reference evidence="2" key="1">
    <citation type="journal article" date="2017" name="Nature">
        <title>The genome of Chenopodium quinoa.</title>
        <authorList>
            <person name="Jarvis D.E."/>
            <person name="Ho Y.S."/>
            <person name="Lightfoot D.J."/>
            <person name="Schmoeckel S.M."/>
            <person name="Li B."/>
            <person name="Borm T.J.A."/>
            <person name="Ohyanagi H."/>
            <person name="Mineta K."/>
            <person name="Michell C.T."/>
            <person name="Saber N."/>
            <person name="Kharbatia N.M."/>
            <person name="Rupper R.R."/>
            <person name="Sharp A.R."/>
            <person name="Dally N."/>
            <person name="Boughton B.A."/>
            <person name="Woo Y.H."/>
            <person name="Gao G."/>
            <person name="Schijlen E.G.W.M."/>
            <person name="Guo X."/>
            <person name="Momin A.A."/>
            <person name="Negrao S."/>
            <person name="Al-Babili S."/>
            <person name="Gehring C."/>
            <person name="Roessner U."/>
            <person name="Jung C."/>
            <person name="Murphy K."/>
            <person name="Arold S.T."/>
            <person name="Gojobori T."/>
            <person name="van der Linden C.G."/>
            <person name="van Loo E.N."/>
            <person name="Jellen E.N."/>
            <person name="Maughan P.J."/>
            <person name="Tester M."/>
        </authorList>
    </citation>
    <scope>NUCLEOTIDE SEQUENCE [LARGE SCALE GENOMIC DNA]</scope>
    <source>
        <strain evidence="2">cv. PI 614886</strain>
    </source>
</reference>
<dbReference type="Proteomes" id="UP000596660">
    <property type="component" value="Unplaced"/>
</dbReference>
<gene>
    <name evidence="2" type="primary">LOC110737102</name>
</gene>
<keyword evidence="3" id="KW-1185">Reference proteome</keyword>
<accession>A0A803KPR5</accession>
<dbReference type="AlphaFoldDB" id="A0A803KPR5"/>